<comment type="caution">
    <text evidence="4">The sequence shown here is derived from an EMBL/GenBank/DDBJ whole genome shotgun (WGS) entry which is preliminary data.</text>
</comment>
<protein>
    <submittedName>
        <fullName evidence="4">Pumilio homologue 3 like protein</fullName>
    </submittedName>
</protein>
<proteinExistence type="predicted"/>
<reference evidence="4" key="1">
    <citation type="submission" date="2022-03" db="EMBL/GenBank/DDBJ databases">
        <title>Draft genome sequence of Aduncisulcus paluster, a free-living microaerophilic Fornicata.</title>
        <authorList>
            <person name="Yuyama I."/>
            <person name="Kume K."/>
            <person name="Tamura T."/>
            <person name="Inagaki Y."/>
            <person name="Hashimoto T."/>
        </authorList>
    </citation>
    <scope>NUCLEOTIDE SEQUENCE</scope>
    <source>
        <strain evidence="4">NY0171</strain>
    </source>
</reference>
<name>A0ABQ5KIB8_9EUKA</name>
<keyword evidence="1" id="KW-0677">Repeat</keyword>
<accession>A0ABQ5KIB8</accession>
<sequence length="828" mass="93229">MNIRTQGGARTKIETLKDRKSAEKEFLSIQGDLVGLAKDRYAIHVVRKIFTLLSTESYKKGVEILLSKDYHRLVGHRTASKLLDDLYKHAPNKGIQTALVEGLYGPKYAANLQFKSRSLPEVLKAYPGSAPSIASVLRRNVENIFGGKGIIMNRIALRAASELLSCYNDPAFSGDFCKTYHDKVIEFIDYDKEGMQLALWMVGLASAKTRQKICKLISRSKTATIEEDAPRTRIVDVIDLITDKYPVTVIAKLVQCTDDLKILKKCLFGSEDAPRTRIVDVIDLITDKYPVTVIAKLVQCTDDLKILKKCLFGSVDKKTEKLITSFLSNEKDNAWKKCFLQTPGTPLPLPPSLPAASEPSSSFITSNLETILMDREATFFLFSLLFPWLVYRFDTQKADMLSLSKFTWTEVLDRKREMKSIAGTDSDADADDALHPGVTKKDRFRKQCEMNDELLPSICSFVLSHSFYGCEDEGFLHIECQKLYGDLSAKESLADEMKRIVGKDWIKHMLYYSPMSACIILLCSCVCKEVRDRLCGILQEPAVTVTVRIADIKKKNKGKKGGRAPKPKTKTISVPWLFMSHVRTAIYDIVKAAQPHRSKTDTQIGSADEAILLEYRSALSQSLCSFLVSSILLPLVSADCSLEALSALVDGREGGLLRVCVDGCPMDYEDAMKIKDMLKDAVTALLERGRRGGKQCKNAGVMKKWYEPSQATTDEKDEVKEEEAALKIEKEEEEVKPETIVMKEEEELKEEVSVEEDMVDIEPIHSQSEDPSKRRVSARLSGAGYDPDLVQMSPRKRMRELKRRERERKSRLSSMMVTEHDEFDSESD</sequence>
<dbReference type="InterPro" id="IPR011989">
    <property type="entry name" value="ARM-like"/>
</dbReference>
<evidence type="ECO:0000256" key="3">
    <source>
        <dbReference type="SAM" id="MobiDB-lite"/>
    </source>
</evidence>
<dbReference type="PROSITE" id="PS50302">
    <property type="entry name" value="PUM"/>
    <property type="match status" value="1"/>
</dbReference>
<organism evidence="4 5">
    <name type="scientific">Aduncisulcus paluster</name>
    <dbReference type="NCBI Taxonomy" id="2918883"/>
    <lineage>
        <taxon>Eukaryota</taxon>
        <taxon>Metamonada</taxon>
        <taxon>Carpediemonas-like organisms</taxon>
        <taxon>Aduncisulcus</taxon>
    </lineage>
</organism>
<dbReference type="SUPFAM" id="SSF48371">
    <property type="entry name" value="ARM repeat"/>
    <property type="match status" value="1"/>
</dbReference>
<keyword evidence="5" id="KW-1185">Reference proteome</keyword>
<evidence type="ECO:0000256" key="1">
    <source>
        <dbReference type="ARBA" id="ARBA00022737"/>
    </source>
</evidence>
<feature type="compositionally biased region" description="Acidic residues" evidence="3">
    <location>
        <begin position="746"/>
        <end position="760"/>
    </location>
</feature>
<dbReference type="PANTHER" id="PTHR13389:SF0">
    <property type="entry name" value="PUMILIO HOMOLOG 3"/>
    <property type="match status" value="1"/>
</dbReference>
<dbReference type="PANTHER" id="PTHR13389">
    <property type="entry name" value="PUMILIO HOMOLOG 3"/>
    <property type="match status" value="1"/>
</dbReference>
<dbReference type="InterPro" id="IPR040059">
    <property type="entry name" value="PUM3"/>
</dbReference>
<feature type="repeat" description="Pumilio" evidence="2">
    <location>
        <begin position="28"/>
        <end position="67"/>
    </location>
</feature>
<dbReference type="InterPro" id="IPR001313">
    <property type="entry name" value="Pumilio_RNA-bd_rpt"/>
</dbReference>
<dbReference type="EMBL" id="BQXS01009710">
    <property type="protein sequence ID" value="GKT31636.1"/>
    <property type="molecule type" value="Genomic_DNA"/>
</dbReference>
<dbReference type="Proteomes" id="UP001057375">
    <property type="component" value="Unassembled WGS sequence"/>
</dbReference>
<dbReference type="InterPro" id="IPR016024">
    <property type="entry name" value="ARM-type_fold"/>
</dbReference>
<dbReference type="Gene3D" id="1.25.10.10">
    <property type="entry name" value="Leucine-rich Repeat Variant"/>
    <property type="match status" value="1"/>
</dbReference>
<feature type="region of interest" description="Disordered" evidence="3">
    <location>
        <begin position="746"/>
        <end position="828"/>
    </location>
</feature>
<evidence type="ECO:0000313" key="4">
    <source>
        <dbReference type="EMBL" id="GKT31636.1"/>
    </source>
</evidence>
<gene>
    <name evidence="4" type="ORF">ADUPG1_006023</name>
</gene>
<evidence type="ECO:0000313" key="5">
    <source>
        <dbReference type="Proteomes" id="UP001057375"/>
    </source>
</evidence>
<evidence type="ECO:0000256" key="2">
    <source>
        <dbReference type="PROSITE-ProRule" id="PRU00317"/>
    </source>
</evidence>